<dbReference type="AlphaFoldDB" id="A0A160T421"/>
<evidence type="ECO:0008006" key="3">
    <source>
        <dbReference type="Google" id="ProtNLM"/>
    </source>
</evidence>
<evidence type="ECO:0000313" key="2">
    <source>
        <dbReference type="Proteomes" id="UP000215027"/>
    </source>
</evidence>
<protein>
    <recommendedName>
        <fullName evidence="3">DUF2442 domain-containing protein</fullName>
    </recommendedName>
</protein>
<organism evidence="1 2">
    <name type="scientific">Candidatus Promineifilum breve</name>
    <dbReference type="NCBI Taxonomy" id="1806508"/>
    <lineage>
        <taxon>Bacteria</taxon>
        <taxon>Bacillati</taxon>
        <taxon>Chloroflexota</taxon>
        <taxon>Ardenticatenia</taxon>
        <taxon>Candidatus Promineifilales</taxon>
        <taxon>Candidatus Promineifilaceae</taxon>
        <taxon>Candidatus Promineifilum</taxon>
    </lineage>
</organism>
<gene>
    <name evidence="1" type="ORF">CFX0092_A1462</name>
</gene>
<accession>A0A160T421</accession>
<dbReference type="KEGG" id="pbf:CFX0092_A1462"/>
<dbReference type="Pfam" id="PF10387">
    <property type="entry name" value="DUF2442"/>
    <property type="match status" value="1"/>
</dbReference>
<name>A0A160T421_9CHLR</name>
<dbReference type="OrthoDB" id="337884at2"/>
<proteinExistence type="predicted"/>
<dbReference type="Proteomes" id="UP000215027">
    <property type="component" value="Chromosome I"/>
</dbReference>
<dbReference type="InterPro" id="IPR018841">
    <property type="entry name" value="DUF2442"/>
</dbReference>
<dbReference type="EMBL" id="LN890655">
    <property type="protein sequence ID" value="CUS03340.2"/>
    <property type="molecule type" value="Genomic_DNA"/>
</dbReference>
<evidence type="ECO:0000313" key="1">
    <source>
        <dbReference type="EMBL" id="CUS03340.2"/>
    </source>
</evidence>
<dbReference type="RefSeq" id="WP_095042844.1">
    <property type="nucleotide sequence ID" value="NZ_LN890655.1"/>
</dbReference>
<sequence>MTLNDEAAELQETVKQYKIAYSVSDYTFPGEALIHDVRFDDAYIHVELTDGRILSIPLWWIPSVNNAEPEDRLKFEINRSRTMIVWDPDKGSINDELRIEDYLTARNS</sequence>
<dbReference type="Gene3D" id="3.30.2020.40">
    <property type="entry name" value="Uncharacterised protein PF10387, DUF2442"/>
    <property type="match status" value="1"/>
</dbReference>
<keyword evidence="2" id="KW-1185">Reference proteome</keyword>
<reference evidence="1" key="1">
    <citation type="submission" date="2016-01" db="EMBL/GenBank/DDBJ databases">
        <authorList>
            <person name="Mcilroy J.S."/>
            <person name="Karst M S."/>
            <person name="Albertsen M."/>
        </authorList>
    </citation>
    <scope>NUCLEOTIDE SEQUENCE</scope>
    <source>
        <strain evidence="1">Cfx-K</strain>
    </source>
</reference>